<evidence type="ECO:0000313" key="1">
    <source>
        <dbReference type="EMBL" id="TDQ73758.1"/>
    </source>
</evidence>
<dbReference type="AlphaFoldDB" id="A0A4R6W4V9"/>
<proteinExistence type="predicted"/>
<reference evidence="1 2" key="1">
    <citation type="submission" date="2019-03" db="EMBL/GenBank/DDBJ databases">
        <title>Genomic Encyclopedia of Archaeal and Bacterial Type Strains, Phase II (KMG-II): from individual species to whole genera.</title>
        <authorList>
            <person name="Goeker M."/>
        </authorList>
    </citation>
    <scope>NUCLEOTIDE SEQUENCE [LARGE SCALE GENOMIC DNA]</scope>
    <source>
        <strain evidence="1 2">DSM 28353</strain>
    </source>
</reference>
<keyword evidence="2" id="KW-1185">Reference proteome</keyword>
<gene>
    <name evidence="1" type="ORF">CLV99_4195</name>
</gene>
<evidence type="ECO:0000313" key="2">
    <source>
        <dbReference type="Proteomes" id="UP000295292"/>
    </source>
</evidence>
<organism evidence="1 2">
    <name type="scientific">Sphingobacterium yanglingense</name>
    <dbReference type="NCBI Taxonomy" id="1437280"/>
    <lineage>
        <taxon>Bacteria</taxon>
        <taxon>Pseudomonadati</taxon>
        <taxon>Bacteroidota</taxon>
        <taxon>Sphingobacteriia</taxon>
        <taxon>Sphingobacteriales</taxon>
        <taxon>Sphingobacteriaceae</taxon>
        <taxon>Sphingobacterium</taxon>
    </lineage>
</organism>
<accession>A0A4R6W4V9</accession>
<dbReference type="Proteomes" id="UP000295292">
    <property type="component" value="Unassembled WGS sequence"/>
</dbReference>
<protein>
    <submittedName>
        <fullName evidence="1">Uncharacterized protein</fullName>
    </submittedName>
</protein>
<comment type="caution">
    <text evidence="1">The sequence shown here is derived from an EMBL/GenBank/DDBJ whole genome shotgun (WGS) entry which is preliminary data.</text>
</comment>
<name>A0A4R6W4V9_9SPHI</name>
<sequence>MLLLFFLTILLLAIGMVTYLLTLLIRTVHEFSEN</sequence>
<dbReference type="EMBL" id="SNYV01000018">
    <property type="protein sequence ID" value="TDQ73758.1"/>
    <property type="molecule type" value="Genomic_DNA"/>
</dbReference>